<name>A0A942T5X9_9BACI</name>
<gene>
    <name evidence="2" type="ORF">KHB02_019130</name>
    <name evidence="1" type="ORF">KHB02_31385</name>
</gene>
<reference evidence="1" key="1">
    <citation type="submission" date="2021-05" db="EMBL/GenBank/DDBJ databases">
        <title>Novel Bacillus species.</title>
        <authorList>
            <person name="Liu G."/>
        </authorList>
    </citation>
    <scope>NUCLEOTIDE SEQUENCE</scope>
    <source>
        <strain evidence="1 3">FJAT-50051</strain>
    </source>
</reference>
<dbReference type="Proteomes" id="UP000677265">
    <property type="component" value="Unassembled WGS sequence"/>
</dbReference>
<comment type="caution">
    <text evidence="1">The sequence shown here is derived from an EMBL/GenBank/DDBJ whole genome shotgun (WGS) entry which is preliminary data.</text>
</comment>
<protein>
    <submittedName>
        <fullName evidence="1">Uncharacterized protein</fullName>
    </submittedName>
</protein>
<evidence type="ECO:0000313" key="3">
    <source>
        <dbReference type="Proteomes" id="UP000677265"/>
    </source>
</evidence>
<organism evidence="1">
    <name type="scientific">Neobacillus citreus</name>
    <dbReference type="NCBI Taxonomy" id="2833578"/>
    <lineage>
        <taxon>Bacteria</taxon>
        <taxon>Bacillati</taxon>
        <taxon>Bacillota</taxon>
        <taxon>Bacilli</taxon>
        <taxon>Bacillales</taxon>
        <taxon>Bacillaceae</taxon>
        <taxon>Neobacillus</taxon>
    </lineage>
</organism>
<dbReference type="AlphaFoldDB" id="A0A942T5X9"/>
<dbReference type="EMBL" id="JAGYPE010000006">
    <property type="protein sequence ID" value="MBS4185897.1"/>
    <property type="molecule type" value="Genomic_DNA"/>
</dbReference>
<sequence length="124" mass="14571">MGKWVRTGTIVLILFGVLLIYLKDVYYPSLPIRSISKSEVINKVNKSNGNIVKITEEDSYQWYVSEMKQGRAYENLKRLMEDKGWFFKEQLGSGFVFQNEQGEIMVSSEMWTRKYVIFHFPKGI</sequence>
<evidence type="ECO:0000313" key="2">
    <source>
        <dbReference type="EMBL" id="MCH6267638.1"/>
    </source>
</evidence>
<keyword evidence="3" id="KW-1185">Reference proteome</keyword>
<accession>A0A942T5X9</accession>
<dbReference type="EMBL" id="JAGYPE020000040">
    <property type="protein sequence ID" value="MCH6267638.1"/>
    <property type="molecule type" value="Genomic_DNA"/>
</dbReference>
<evidence type="ECO:0000313" key="1">
    <source>
        <dbReference type="EMBL" id="MBS4185897.1"/>
    </source>
</evidence>
<proteinExistence type="predicted"/>